<dbReference type="Gene3D" id="1.20.120.610">
    <property type="entry name" value="lithium bound rotor ring of v- atpase"/>
    <property type="match status" value="1"/>
</dbReference>
<evidence type="ECO:0000256" key="8">
    <source>
        <dbReference type="ARBA" id="ARBA00023136"/>
    </source>
</evidence>
<keyword evidence="8 9" id="KW-0472">Membrane</keyword>
<organism evidence="11 12">
    <name type="scientific">Cryptosporidium andersoni</name>
    <dbReference type="NCBI Taxonomy" id="117008"/>
    <lineage>
        <taxon>Eukaryota</taxon>
        <taxon>Sar</taxon>
        <taxon>Alveolata</taxon>
        <taxon>Apicomplexa</taxon>
        <taxon>Conoidasida</taxon>
        <taxon>Coccidia</taxon>
        <taxon>Eucoccidiorida</taxon>
        <taxon>Eimeriorina</taxon>
        <taxon>Cryptosporidiidae</taxon>
        <taxon>Cryptosporidium</taxon>
    </lineage>
</organism>
<name>A0A1J4MM50_9CRYT</name>
<dbReference type="VEuPathDB" id="CryptoDB:cand_003930"/>
<dbReference type="SUPFAM" id="SSF81333">
    <property type="entry name" value="F1F0 ATP synthase subunit C"/>
    <property type="match status" value="2"/>
</dbReference>
<proteinExistence type="inferred from homology"/>
<evidence type="ECO:0000256" key="7">
    <source>
        <dbReference type="ARBA" id="ARBA00023065"/>
    </source>
</evidence>
<evidence type="ECO:0000313" key="12">
    <source>
        <dbReference type="Proteomes" id="UP000186804"/>
    </source>
</evidence>
<dbReference type="GeneID" id="92364578"/>
<dbReference type="Proteomes" id="UP000186804">
    <property type="component" value="Unassembled WGS sequence"/>
</dbReference>
<evidence type="ECO:0000256" key="5">
    <source>
        <dbReference type="ARBA" id="ARBA00022781"/>
    </source>
</evidence>
<dbReference type="EMBL" id="LRBS01000090">
    <property type="protein sequence ID" value="OII75127.1"/>
    <property type="molecule type" value="Genomic_DNA"/>
</dbReference>
<dbReference type="InterPro" id="IPR011555">
    <property type="entry name" value="ATPase_proteolipid_su_C_euk"/>
</dbReference>
<dbReference type="InterPro" id="IPR035921">
    <property type="entry name" value="F/V-ATP_Csub_sf"/>
</dbReference>
<gene>
    <name evidence="11" type="ORF">cand_003930</name>
</gene>
<reference evidence="11 12" key="1">
    <citation type="submission" date="2016-10" db="EMBL/GenBank/DDBJ databases">
        <title>Reductive evolution of mitochondrial metabolism and differential evolution of invasion-related proteins in Cryptosporidium.</title>
        <authorList>
            <person name="Liu S."/>
            <person name="Roellig D.M."/>
            <person name="Guo Y."/>
            <person name="Li N."/>
            <person name="Frace M.A."/>
            <person name="Tang K."/>
            <person name="Zhang L."/>
            <person name="Feng Y."/>
            <person name="Xiao L."/>
        </authorList>
    </citation>
    <scope>NUCLEOTIDE SEQUENCE [LARGE SCALE GENOMIC DNA]</scope>
    <source>
        <strain evidence="11">30847</strain>
    </source>
</reference>
<sequence>MAPICSPTSTLFGLLGTTIATSFSNLGAAYGTAKAGLAIASCGVMRPDLVMRSIIPAIMAGILGVYGLIVGIIISARITQPYSSYQGFCHLAAGIIAGCSCVASGFAIGLAGEAGIRGIAQQSKLFVATILILIFAEALAIYGLIVALVLATSSGGEDLCITY</sequence>
<dbReference type="FunFam" id="1.20.120.610:FF:000001">
    <property type="entry name" value="V-type proton ATPase proteolipid subunit"/>
    <property type="match status" value="1"/>
</dbReference>
<keyword evidence="3 9" id="KW-0813">Transport</keyword>
<evidence type="ECO:0000256" key="9">
    <source>
        <dbReference type="RuleBase" id="RU363060"/>
    </source>
</evidence>
<dbReference type="PANTHER" id="PTHR10263">
    <property type="entry name" value="V-TYPE PROTON ATPASE PROTEOLIPID SUBUNIT"/>
    <property type="match status" value="1"/>
</dbReference>
<feature type="domain" description="V-ATPase proteolipid subunit C-like" evidence="10">
    <location>
        <begin position="91"/>
        <end position="150"/>
    </location>
</feature>
<evidence type="ECO:0000256" key="4">
    <source>
        <dbReference type="ARBA" id="ARBA00022692"/>
    </source>
</evidence>
<dbReference type="GO" id="GO:0033179">
    <property type="term" value="C:proton-transporting V-type ATPase, V0 domain"/>
    <property type="evidence" value="ECO:0007669"/>
    <property type="project" value="InterPro"/>
</dbReference>
<dbReference type="Pfam" id="PF00137">
    <property type="entry name" value="ATP-synt_C"/>
    <property type="match status" value="2"/>
</dbReference>
<keyword evidence="6 9" id="KW-1133">Transmembrane helix</keyword>
<comment type="subcellular location">
    <subcellularLocation>
        <location evidence="1">Membrane</location>
        <topology evidence="1">Multi-pass membrane protein</topology>
    </subcellularLocation>
    <subcellularLocation>
        <location evidence="9">Vacuole membrane</location>
        <topology evidence="9">Multi-pass membrane protein</topology>
    </subcellularLocation>
</comment>
<accession>A0A1J4MM50</accession>
<dbReference type="CDD" id="cd18175">
    <property type="entry name" value="ATP-synt_Vo_c_ATP6C_rpt1"/>
    <property type="match status" value="1"/>
</dbReference>
<dbReference type="InterPro" id="IPR002379">
    <property type="entry name" value="ATPase_proteolipid_c-like_dom"/>
</dbReference>
<dbReference type="PRINTS" id="PR00122">
    <property type="entry name" value="VACATPASE"/>
</dbReference>
<keyword evidence="7 9" id="KW-0406">Ion transport</keyword>
<feature type="transmembrane region" description="Helical" evidence="9">
    <location>
        <begin position="88"/>
        <end position="110"/>
    </location>
</feature>
<keyword evidence="5 9" id="KW-0375">Hydrogen ion transport</keyword>
<evidence type="ECO:0000256" key="2">
    <source>
        <dbReference type="ARBA" id="ARBA00007296"/>
    </source>
</evidence>
<dbReference type="CDD" id="cd18176">
    <property type="entry name" value="ATP-synt_Vo_c_ATP6C_rpt2"/>
    <property type="match status" value="1"/>
</dbReference>
<dbReference type="GO" id="GO:0046961">
    <property type="term" value="F:proton-transporting ATPase activity, rotational mechanism"/>
    <property type="evidence" value="ECO:0007669"/>
    <property type="project" value="InterPro"/>
</dbReference>
<keyword evidence="9" id="KW-0926">Vacuole</keyword>
<keyword evidence="4 9" id="KW-0812">Transmembrane</keyword>
<protein>
    <recommendedName>
        <fullName evidence="9">V-type proton ATPase proteolipid subunit</fullName>
    </recommendedName>
</protein>
<dbReference type="AlphaFoldDB" id="A0A1J4MM50"/>
<evidence type="ECO:0000259" key="10">
    <source>
        <dbReference type="Pfam" id="PF00137"/>
    </source>
</evidence>
<dbReference type="GO" id="GO:0005774">
    <property type="term" value="C:vacuolar membrane"/>
    <property type="evidence" value="ECO:0007669"/>
    <property type="project" value="UniProtKB-SubCell"/>
</dbReference>
<evidence type="ECO:0000256" key="1">
    <source>
        <dbReference type="ARBA" id="ARBA00004141"/>
    </source>
</evidence>
<dbReference type="InterPro" id="IPR000245">
    <property type="entry name" value="ATPase_proteolipid_csu"/>
</dbReference>
<dbReference type="NCBIfam" id="TIGR01100">
    <property type="entry name" value="V_ATP_synt_C"/>
    <property type="match status" value="1"/>
</dbReference>
<feature type="domain" description="V-ATPase proteolipid subunit C-like" evidence="10">
    <location>
        <begin position="15"/>
        <end position="74"/>
    </location>
</feature>
<evidence type="ECO:0000256" key="6">
    <source>
        <dbReference type="ARBA" id="ARBA00022989"/>
    </source>
</evidence>
<dbReference type="OrthoDB" id="433895at2759"/>
<evidence type="ECO:0000313" key="11">
    <source>
        <dbReference type="EMBL" id="OII75127.1"/>
    </source>
</evidence>
<comment type="caution">
    <text evidence="11">The sequence shown here is derived from an EMBL/GenBank/DDBJ whole genome shotgun (WGS) entry which is preliminary data.</text>
</comment>
<comment type="similarity">
    <text evidence="2 9">Belongs to the V-ATPase proteolipid subunit family.</text>
</comment>
<keyword evidence="12" id="KW-1185">Reference proteome</keyword>
<dbReference type="RefSeq" id="XP_067067397.1">
    <property type="nucleotide sequence ID" value="XM_067210637.1"/>
</dbReference>
<evidence type="ECO:0000256" key="3">
    <source>
        <dbReference type="ARBA" id="ARBA00022448"/>
    </source>
</evidence>
<feature type="transmembrane region" description="Helical" evidence="9">
    <location>
        <begin position="54"/>
        <end position="76"/>
    </location>
</feature>
<feature type="transmembrane region" description="Helical" evidence="9">
    <location>
        <begin position="125"/>
        <end position="151"/>
    </location>
</feature>